<dbReference type="CDD" id="cd00331">
    <property type="entry name" value="IGPS"/>
    <property type="match status" value="1"/>
</dbReference>
<dbReference type="RefSeq" id="WP_174581639.1">
    <property type="nucleotide sequence ID" value="NZ_CAJNOB010000001.1"/>
</dbReference>
<feature type="domain" description="Indole-3-glycerol phosphate synthase" evidence="9">
    <location>
        <begin position="18"/>
        <end position="253"/>
    </location>
</feature>
<dbReference type="PROSITE" id="PS00614">
    <property type="entry name" value="IGPS"/>
    <property type="match status" value="1"/>
</dbReference>
<gene>
    <name evidence="8 10" type="primary">trpC</name>
    <name evidence="10" type="ORF">MPNT_10131</name>
</gene>
<keyword evidence="7 8" id="KW-0456">Lyase</keyword>
<protein>
    <recommendedName>
        <fullName evidence="8">Indole-3-glycerol phosphate synthase</fullName>
        <shortName evidence="8">IGPS</shortName>
        <ecNumber evidence="8">4.1.1.48</ecNumber>
    </recommendedName>
</protein>
<keyword evidence="6 8" id="KW-0057">Aromatic amino acid biosynthesis</keyword>
<organism evidence="10 11">
    <name type="scientific">Candidatus Methylacidithermus pantelleriae</name>
    <dbReference type="NCBI Taxonomy" id="2744239"/>
    <lineage>
        <taxon>Bacteria</taxon>
        <taxon>Pseudomonadati</taxon>
        <taxon>Verrucomicrobiota</taxon>
        <taxon>Methylacidiphilae</taxon>
        <taxon>Methylacidiphilales</taxon>
        <taxon>Methylacidiphilaceae</taxon>
        <taxon>Candidatus Methylacidithermus</taxon>
    </lineage>
</organism>
<keyword evidence="11" id="KW-1185">Reference proteome</keyword>
<dbReference type="InterPro" id="IPR045186">
    <property type="entry name" value="Indole-3-glycerol_P_synth"/>
</dbReference>
<evidence type="ECO:0000256" key="1">
    <source>
        <dbReference type="ARBA" id="ARBA00001633"/>
    </source>
</evidence>
<dbReference type="GO" id="GO:0004425">
    <property type="term" value="F:indole-3-glycerol-phosphate synthase activity"/>
    <property type="evidence" value="ECO:0007669"/>
    <property type="project" value="UniProtKB-UniRule"/>
</dbReference>
<dbReference type="Pfam" id="PF00218">
    <property type="entry name" value="IGPS"/>
    <property type="match status" value="1"/>
</dbReference>
<evidence type="ECO:0000259" key="9">
    <source>
        <dbReference type="Pfam" id="PF00218"/>
    </source>
</evidence>
<keyword evidence="4 8" id="KW-0210">Decarboxylase</keyword>
<dbReference type="Gene3D" id="3.20.20.70">
    <property type="entry name" value="Aldolase class I"/>
    <property type="match status" value="1"/>
</dbReference>
<accession>A0A8J2BJ81</accession>
<evidence type="ECO:0000313" key="10">
    <source>
        <dbReference type="EMBL" id="CAF0689163.1"/>
    </source>
</evidence>
<comment type="similarity">
    <text evidence="8">Belongs to the TrpC family.</text>
</comment>
<evidence type="ECO:0000313" key="11">
    <source>
        <dbReference type="Proteomes" id="UP000663859"/>
    </source>
</evidence>
<evidence type="ECO:0000256" key="2">
    <source>
        <dbReference type="ARBA" id="ARBA00004696"/>
    </source>
</evidence>
<dbReference type="PANTHER" id="PTHR22854">
    <property type="entry name" value="TRYPTOPHAN BIOSYNTHESIS PROTEIN"/>
    <property type="match status" value="1"/>
</dbReference>
<name>A0A8J2BJ81_9BACT</name>
<dbReference type="UniPathway" id="UPA00035">
    <property type="reaction ID" value="UER00043"/>
</dbReference>
<dbReference type="PANTHER" id="PTHR22854:SF2">
    <property type="entry name" value="INDOLE-3-GLYCEROL-PHOSPHATE SYNTHASE"/>
    <property type="match status" value="1"/>
</dbReference>
<dbReference type="SUPFAM" id="SSF51366">
    <property type="entry name" value="Ribulose-phoshate binding barrel"/>
    <property type="match status" value="1"/>
</dbReference>
<dbReference type="InterPro" id="IPR011060">
    <property type="entry name" value="RibuloseP-bd_barrel"/>
</dbReference>
<dbReference type="FunFam" id="3.20.20.70:FF:000024">
    <property type="entry name" value="Indole-3-glycerol phosphate synthase"/>
    <property type="match status" value="1"/>
</dbReference>
<keyword evidence="5 8" id="KW-0822">Tryptophan biosynthesis</keyword>
<dbReference type="NCBIfam" id="NF001377">
    <property type="entry name" value="PRK00278.2-4"/>
    <property type="match status" value="1"/>
</dbReference>
<evidence type="ECO:0000256" key="8">
    <source>
        <dbReference type="HAMAP-Rule" id="MF_00134"/>
    </source>
</evidence>
<dbReference type="InterPro" id="IPR001468">
    <property type="entry name" value="Indole-3-GlycerolPSynthase_CS"/>
</dbReference>
<reference evidence="10" key="1">
    <citation type="submission" date="2021-02" db="EMBL/GenBank/DDBJ databases">
        <authorList>
            <person name="Cremers G."/>
            <person name="Picone N."/>
        </authorList>
    </citation>
    <scope>NUCLEOTIDE SEQUENCE</scope>
    <source>
        <strain evidence="10">PQ17</strain>
    </source>
</reference>
<dbReference type="AlphaFoldDB" id="A0A8J2BJ81"/>
<sequence>MKFLEAIVAESYRRRRNSRENLRQWRKAAFGRTDFRSFASALRRQDGISLIAEIKRASPSTGLIAAEADPVFLAQQYEQGGADAVSVLTEPAFFLGSLDDLRRVRQTIAKPILRKDFLLEEGDLWESLAVGADAVLLIARILPPKRLQKLASRARSLGLEVLVEVHDRYELELALEAGSRIVGINNRDLRDFTVDLRTTEQLLPEIPPECIVVSESGIREPEQVGWLRNLGVDAILVGEALMRASDPSGKVRAFRKGGQGPLGARSRS</sequence>
<comment type="caution">
    <text evidence="10">The sequence shown here is derived from an EMBL/GenBank/DDBJ whole genome shotgun (WGS) entry which is preliminary data.</text>
</comment>
<evidence type="ECO:0000256" key="4">
    <source>
        <dbReference type="ARBA" id="ARBA00022793"/>
    </source>
</evidence>
<dbReference type="EMBL" id="CAJNOB010000001">
    <property type="protein sequence ID" value="CAF0689163.1"/>
    <property type="molecule type" value="Genomic_DNA"/>
</dbReference>
<dbReference type="EC" id="4.1.1.48" evidence="8"/>
<evidence type="ECO:0000256" key="3">
    <source>
        <dbReference type="ARBA" id="ARBA00022605"/>
    </source>
</evidence>
<dbReference type="InterPro" id="IPR013798">
    <property type="entry name" value="Indole-3-glycerol_P_synth_dom"/>
</dbReference>
<evidence type="ECO:0000256" key="5">
    <source>
        <dbReference type="ARBA" id="ARBA00022822"/>
    </source>
</evidence>
<keyword evidence="3 8" id="KW-0028">Amino-acid biosynthesis</keyword>
<dbReference type="HAMAP" id="MF_00134_A">
    <property type="entry name" value="IGPS_A"/>
    <property type="match status" value="1"/>
</dbReference>
<dbReference type="GO" id="GO:0004640">
    <property type="term" value="F:phosphoribosylanthranilate isomerase activity"/>
    <property type="evidence" value="ECO:0007669"/>
    <property type="project" value="TreeGrafter"/>
</dbReference>
<dbReference type="Proteomes" id="UP000663859">
    <property type="component" value="Unassembled WGS sequence"/>
</dbReference>
<dbReference type="HAMAP" id="MF_00134_B">
    <property type="entry name" value="IGPS_B"/>
    <property type="match status" value="1"/>
</dbReference>
<dbReference type="GO" id="GO:0000162">
    <property type="term" value="P:L-tryptophan biosynthetic process"/>
    <property type="evidence" value="ECO:0007669"/>
    <property type="project" value="UniProtKB-UniRule"/>
</dbReference>
<evidence type="ECO:0000256" key="6">
    <source>
        <dbReference type="ARBA" id="ARBA00023141"/>
    </source>
</evidence>
<dbReference type="InterPro" id="IPR013785">
    <property type="entry name" value="Aldolase_TIM"/>
</dbReference>
<comment type="pathway">
    <text evidence="2 8">Amino-acid biosynthesis; L-tryptophan biosynthesis; L-tryptophan from chorismate: step 4/5.</text>
</comment>
<evidence type="ECO:0000256" key="7">
    <source>
        <dbReference type="ARBA" id="ARBA00023239"/>
    </source>
</evidence>
<comment type="catalytic activity">
    <reaction evidence="1 8">
        <text>1-(2-carboxyphenylamino)-1-deoxy-D-ribulose 5-phosphate + H(+) = (1S,2R)-1-C-(indol-3-yl)glycerol 3-phosphate + CO2 + H2O</text>
        <dbReference type="Rhea" id="RHEA:23476"/>
        <dbReference type="ChEBI" id="CHEBI:15377"/>
        <dbReference type="ChEBI" id="CHEBI:15378"/>
        <dbReference type="ChEBI" id="CHEBI:16526"/>
        <dbReference type="ChEBI" id="CHEBI:58613"/>
        <dbReference type="ChEBI" id="CHEBI:58866"/>
        <dbReference type="EC" id="4.1.1.48"/>
    </reaction>
</comment>
<proteinExistence type="inferred from homology"/>